<evidence type="ECO:0000313" key="2">
    <source>
        <dbReference type="Proteomes" id="UP000001542"/>
    </source>
</evidence>
<protein>
    <submittedName>
        <fullName evidence="1">Uncharacterized protein</fullName>
    </submittedName>
</protein>
<dbReference type="InParanoid" id="A2G242"/>
<sequence>MYLQIWISKANLSQKLYKFCVFSTSPLMQTFPLIKKCIDDTFAQFIEEQRIFCRRYIFSCFTSVDWKGKAENCLCDQVKCWRLFVSNSSLRLKERPELPEAMLCDLLDDSMCFFEVFFADAQPTKEKCVDMRSYILQVAETVQEFYPGQIKEQTLHRVWYILFIAAISGALEPELNEIKYVDPPKDNTCLLGLEHNFSEFTSYPFALSVFGKKFEPDKETFEKMTSFIRANF</sequence>
<evidence type="ECO:0000313" key="1">
    <source>
        <dbReference type="EMBL" id="EAX88782.1"/>
    </source>
</evidence>
<dbReference type="VEuPathDB" id="TrichDB:TVAG_036620"/>
<dbReference type="AlphaFoldDB" id="A2G242"/>
<keyword evidence="2" id="KW-1185">Reference proteome</keyword>
<dbReference type="EMBL" id="DS114266">
    <property type="protein sequence ID" value="EAX88782.1"/>
    <property type="molecule type" value="Genomic_DNA"/>
</dbReference>
<gene>
    <name evidence="1" type="ORF">TVAG_036620</name>
</gene>
<reference evidence="1" key="2">
    <citation type="journal article" date="2007" name="Science">
        <title>Draft genome sequence of the sexually transmitted pathogen Trichomonas vaginalis.</title>
        <authorList>
            <person name="Carlton J.M."/>
            <person name="Hirt R.P."/>
            <person name="Silva J.C."/>
            <person name="Delcher A.L."/>
            <person name="Schatz M."/>
            <person name="Zhao Q."/>
            <person name="Wortman J.R."/>
            <person name="Bidwell S.L."/>
            <person name="Alsmark U.C.M."/>
            <person name="Besteiro S."/>
            <person name="Sicheritz-Ponten T."/>
            <person name="Noel C.J."/>
            <person name="Dacks J.B."/>
            <person name="Foster P.G."/>
            <person name="Simillion C."/>
            <person name="Van de Peer Y."/>
            <person name="Miranda-Saavedra D."/>
            <person name="Barton G.J."/>
            <person name="Westrop G.D."/>
            <person name="Mueller S."/>
            <person name="Dessi D."/>
            <person name="Fiori P.L."/>
            <person name="Ren Q."/>
            <person name="Paulsen I."/>
            <person name="Zhang H."/>
            <person name="Bastida-Corcuera F.D."/>
            <person name="Simoes-Barbosa A."/>
            <person name="Brown M.T."/>
            <person name="Hayes R.D."/>
            <person name="Mukherjee M."/>
            <person name="Okumura C.Y."/>
            <person name="Schneider R."/>
            <person name="Smith A.J."/>
            <person name="Vanacova S."/>
            <person name="Villalvazo M."/>
            <person name="Haas B.J."/>
            <person name="Pertea M."/>
            <person name="Feldblyum T.V."/>
            <person name="Utterback T.R."/>
            <person name="Shu C.L."/>
            <person name="Osoegawa K."/>
            <person name="de Jong P.J."/>
            <person name="Hrdy I."/>
            <person name="Horvathova L."/>
            <person name="Zubacova Z."/>
            <person name="Dolezal P."/>
            <person name="Malik S.B."/>
            <person name="Logsdon J.M. Jr."/>
            <person name="Henze K."/>
            <person name="Gupta A."/>
            <person name="Wang C.C."/>
            <person name="Dunne R.L."/>
            <person name="Upcroft J.A."/>
            <person name="Upcroft P."/>
            <person name="White O."/>
            <person name="Salzberg S.L."/>
            <person name="Tang P."/>
            <person name="Chiu C.-H."/>
            <person name="Lee Y.-S."/>
            <person name="Embley T.M."/>
            <person name="Coombs G.H."/>
            <person name="Mottram J.C."/>
            <person name="Tachezy J."/>
            <person name="Fraser-Liggett C.M."/>
            <person name="Johnson P.J."/>
        </authorList>
    </citation>
    <scope>NUCLEOTIDE SEQUENCE [LARGE SCALE GENOMIC DNA]</scope>
    <source>
        <strain evidence="1">G3</strain>
    </source>
</reference>
<name>A2G242_TRIV3</name>
<dbReference type="VEuPathDB" id="TrichDB:TVAGG3_0541280"/>
<proteinExistence type="predicted"/>
<organism evidence="1 2">
    <name type="scientific">Trichomonas vaginalis (strain ATCC PRA-98 / G3)</name>
    <dbReference type="NCBI Taxonomy" id="412133"/>
    <lineage>
        <taxon>Eukaryota</taxon>
        <taxon>Metamonada</taxon>
        <taxon>Parabasalia</taxon>
        <taxon>Trichomonadida</taxon>
        <taxon>Trichomonadidae</taxon>
        <taxon>Trichomonas</taxon>
    </lineage>
</organism>
<reference evidence="1" key="1">
    <citation type="submission" date="2006-10" db="EMBL/GenBank/DDBJ databases">
        <authorList>
            <person name="Amadeo P."/>
            <person name="Zhao Q."/>
            <person name="Wortman J."/>
            <person name="Fraser-Liggett C."/>
            <person name="Carlton J."/>
        </authorList>
    </citation>
    <scope>NUCLEOTIDE SEQUENCE</scope>
    <source>
        <strain evidence="1">G3</strain>
    </source>
</reference>
<accession>A2G242</accession>
<dbReference type="Proteomes" id="UP000001542">
    <property type="component" value="Unassembled WGS sequence"/>
</dbReference>